<dbReference type="InterPro" id="IPR020843">
    <property type="entry name" value="ER"/>
</dbReference>
<dbReference type="Pfam" id="PF21089">
    <property type="entry name" value="PKS_DH_N"/>
    <property type="match status" value="1"/>
</dbReference>
<dbReference type="Gene3D" id="3.40.366.10">
    <property type="entry name" value="Malonyl-Coenzyme A Acyl Carrier Protein, domain 2"/>
    <property type="match status" value="1"/>
</dbReference>
<dbReference type="Gene3D" id="3.40.50.720">
    <property type="entry name" value="NAD(P)-binding Rossmann-like Domain"/>
    <property type="match status" value="2"/>
</dbReference>
<dbReference type="SUPFAM" id="SSF51735">
    <property type="entry name" value="NAD(P)-binding Rossmann-fold domains"/>
    <property type="match status" value="2"/>
</dbReference>
<evidence type="ECO:0000313" key="13">
    <source>
        <dbReference type="EMBL" id="ODM22003.1"/>
    </source>
</evidence>
<dbReference type="Pfam" id="PF08659">
    <property type="entry name" value="KR"/>
    <property type="match status" value="1"/>
</dbReference>
<dbReference type="InterPro" id="IPR001227">
    <property type="entry name" value="Ac_transferase_dom_sf"/>
</dbReference>
<dbReference type="Pfam" id="PF16197">
    <property type="entry name" value="KAsynt_C_assoc"/>
    <property type="match status" value="1"/>
</dbReference>
<dbReference type="CDD" id="cd00833">
    <property type="entry name" value="PKS"/>
    <property type="match status" value="1"/>
</dbReference>
<dbReference type="Gene3D" id="3.90.180.10">
    <property type="entry name" value="Medium-chain alcohol dehydrogenases, catalytic domain"/>
    <property type="match status" value="1"/>
</dbReference>
<keyword evidence="5" id="KW-0560">Oxidoreductase</keyword>
<evidence type="ECO:0000256" key="8">
    <source>
        <dbReference type="PROSITE-ProRule" id="PRU01363"/>
    </source>
</evidence>
<reference evidence="13 14" key="1">
    <citation type="journal article" date="2016" name="BMC Genomics">
        <title>Comparative genomic and transcriptomic analyses of the Fuzhuan brick tea-fermentation fungus Aspergillus cristatus.</title>
        <authorList>
            <person name="Ge Y."/>
            <person name="Wang Y."/>
            <person name="Liu Y."/>
            <person name="Tan Y."/>
            <person name="Ren X."/>
            <person name="Zhang X."/>
            <person name="Hyde K.D."/>
            <person name="Liu Y."/>
            <person name="Liu Z."/>
        </authorList>
    </citation>
    <scope>NUCLEOTIDE SEQUENCE [LARGE SCALE GENOMIC DNA]</scope>
    <source>
        <strain evidence="13 14">GZAAS20.1005</strain>
    </source>
</reference>
<evidence type="ECO:0000259" key="10">
    <source>
        <dbReference type="PROSITE" id="PS50075"/>
    </source>
</evidence>
<evidence type="ECO:0000256" key="2">
    <source>
        <dbReference type="ARBA" id="ARBA00022553"/>
    </source>
</evidence>
<evidence type="ECO:0000256" key="5">
    <source>
        <dbReference type="ARBA" id="ARBA00023002"/>
    </source>
</evidence>
<dbReference type="InterPro" id="IPR032821">
    <property type="entry name" value="PKS_assoc"/>
</dbReference>
<feature type="domain" description="Ketosynthase family 3 (KS3)" evidence="11">
    <location>
        <begin position="40"/>
        <end position="465"/>
    </location>
</feature>
<keyword evidence="2" id="KW-0597">Phosphoprotein</keyword>
<dbReference type="SUPFAM" id="SSF52151">
    <property type="entry name" value="FabD/lysophospholipase-like"/>
    <property type="match status" value="1"/>
</dbReference>
<sequence>MPDSEPVIVGLSNTTSSGDGSPIAYTDSESGVVGLESMSDDPPCIVGMACRLPGDVRSPSQLWDMVINQKTGQGPTPPIRYNVDGYYHPDGNRSGGINVPGGYFINEDIRQFDNGFFGINNLEATYMDPQQRKLLEVVFECFESAGASMQSMSGSNTGVYVGNFSVDYQPMQTRDSDYLHRYTSTGSGATIMSNRISHVFNLHGPSFTLDTACSSSVYALHQALTAIKVGDCESAVIASANLIMSPELHIGAAKSGVLSPTGTCHTFDASADGYGRAEGVNAIYVKRLSAAIRDGNQIRAIIRGSAVNANGRTPGIALPSGNLQEAVMRKAYQNAGLDFAETDYVECHGTGTPVGDPIEVDAVGRCFFRPKGQAPLLIGSVKTNIGHSEAASGLTSVLKVVTAFEKGQIPPTHGVVKLNPKLIPILEQRNLKVVTQIDQWPRALRRASVNSFGYGGANAHVILESAESYLSQYFPGRLVTQKRQLENSDQVVVLPVSAASEKSLETRVQDISRAVSQLSDAENLQNLVYTLTSRRDHLRHKSFLLAKYEGSGKLVEAVEDANNTSNREGLPFGFVFTGQGAQYAGMAKELLAHNRQFRDTIRRLDDVLKALPDPYTPDWTLEQTLLDGPTESRINEVTRSQPICTAVQVGLVDLLRNWGVGPTAVVGHSSGEIAAAYAAGLLNSTQAILVAYFRGYSVGKLRSQGTMMAAGVSAETAKSLIETKELQENVRVACVNAPESVTLSGASDGIEALRVEFQDQKKFARKLETGGRAYHSHMMKEIGALYQDLLKPLFEDTNSETTAAAKMYSSVGHSPDELRVFDGRTDWAAYWRQNLEQPVQFSAALASLAEKEGGKLHLIEVGPHSALKGPIQQIRTSIGLDKNSLPYAPTLVRKEDADECLKKLAGTLFVHGHALDWNKVNGLPESGHDLVPLHDLAPYPWDYSAPLNWAEPRASVELRNRKYLRHELLGTFALTGNGIDFTWRNLIRPKEMPWFSDHKLETSVVFPAAGYLAVAIEAISQVTGTRGKVDVAFEFRNVNISAALIVPADSDPAAKDLELHTTMSQRKLSTVNTSSDWHDFAVSSWAAGETTVHCAGSIRVVEPLTQSSKHVTTTTVDNSDGFEASPTNRWYQKWDEEGLCFGPHFQSLTSLRTDSERTRSEAIASLRLAPQIPSKSYIDSYPVHPITIDACFQAAILGGTAGHLPSLQAWMPVFISECRIQPSALATTSPDLEAEIHARSEEVGFSSRRIDATLRDANGVPVVNLRDGRMSLYTGKSSGVQSSSDKNSVNPIDKYMQRQPTLRVNWKPDIARLHPGTERQLQDYVAAFVDQQPLDSDLRDDESIAVIAALVDLAGHKNPRMRVLELGGDDVGYKAKQWLGILNKETAFVRCKSWQAGVLDDNGEIVIEGDGEDTSPFDVVVVPRNSSSKQIWSQDPESIASLVSDNGIVVARKSNAAVDVLKSLKFNVIPLGQSVILAVRPPQLTSLQGRNALIVLGRNPSSTVAEFANKLAAYLRDHAGVALASIVPLDRIDTTDISENDISISLLETEREFLATISPEDMDRLRAITDVVSDLLWVTGANMLGSVPDPNLTLSNGLSRALMLEQPALRYSVLDIGPASLLSSTPNAIGTCENALRALVINQEKDDSEFIQRDGILHISRFGPDEDVNSLFRRRLEPLESLEKQTLATAGIARLSIGRPGATDSMFFQQLSSTTGKTNPEAGYVDVEVKAVGLNAKDVYALAGRVETRNRTTALDFSGVVTAIGEGVKHLSVGDRVVAWAPNHFTTTERVPAGSVHKLLDHEELTVMSTLVTVYGTALYAFNQLAHLRAGESVLIHAGSGGLGFAAITLAQKRGAVVYTTAGSKKKREYLVNELGVPDAHIFNSRDASFVEGILEVTNGRGVDVVLNSLAGDLLHASWACLATFGRFVEVGKRELVDAGKLDMRVFLRSCTFSAFDLSEFFYAEEPHNRAVWDGLMAQVIELYRAGDIQAPPIKVFGVSEITQAYRTFTQHDRIGKIVISLENPQARIPVVPASYLSVFNPEKVYLLIGCLGGLGRSLSRWMMSRGARHFVFLGRSGADKPSAQQLVSRLQSAGANVDVVRGDVSRAADVTAAVAACLATGRQIGGVVQAAMGLHEALFTRMPNKAWHTGIDPKWQGTWNLHNALQGHDDALDFFLLTSSVSGTVGTATESNYCAANGFLDAFARWRRSQGKPAVAVGLGMISEVGYLHENPEIEALLLRKGIQPLNEDEFLQVLDLALLSEAAHQPDQAHLLTGLEPAGVRQLKARGFDVSNHGVLTEARAAILAASLAAEQEVLDEQNSTSSSSSSNNNNPTTAAPWFKALPGTATSTFASEADAESLNAAILRLIKKRFSNLILMPLEQIDERKALPQFGVDSMIASEFRTWFYTVFKVDIPFLDLMSAQKSLEGLAGVVEGKLVEGWK</sequence>
<dbReference type="InterPro" id="IPR014030">
    <property type="entry name" value="Ketoacyl_synth_N"/>
</dbReference>
<evidence type="ECO:0000256" key="3">
    <source>
        <dbReference type="ARBA" id="ARBA00022679"/>
    </source>
</evidence>
<dbReference type="PANTHER" id="PTHR43775:SF50">
    <property type="entry name" value="HIGHLY REDUCING POLYKETIDE SYNTHASE SRDA"/>
    <property type="match status" value="1"/>
</dbReference>
<dbReference type="InterPro" id="IPR042104">
    <property type="entry name" value="PKS_dehydratase_sf"/>
</dbReference>
<proteinExistence type="predicted"/>
<dbReference type="InterPro" id="IPR016039">
    <property type="entry name" value="Thiolase-like"/>
</dbReference>
<gene>
    <name evidence="13" type="ORF">SI65_02847</name>
</gene>
<dbReference type="GO" id="GO:0016491">
    <property type="term" value="F:oxidoreductase activity"/>
    <property type="evidence" value="ECO:0007669"/>
    <property type="project" value="UniProtKB-KW"/>
</dbReference>
<dbReference type="InterPro" id="IPR020807">
    <property type="entry name" value="PKS_DH"/>
</dbReference>
<keyword evidence="7" id="KW-0012">Acyltransferase</keyword>
<dbReference type="GO" id="GO:0044550">
    <property type="term" value="P:secondary metabolite biosynthetic process"/>
    <property type="evidence" value="ECO:0007669"/>
    <property type="project" value="TreeGrafter"/>
</dbReference>
<dbReference type="Gene3D" id="3.10.129.110">
    <property type="entry name" value="Polyketide synthase dehydratase"/>
    <property type="match status" value="1"/>
</dbReference>
<dbReference type="InterPro" id="IPR036291">
    <property type="entry name" value="NAD(P)-bd_dom_sf"/>
</dbReference>
<dbReference type="GO" id="GO:0004312">
    <property type="term" value="F:fatty acid synthase activity"/>
    <property type="evidence" value="ECO:0007669"/>
    <property type="project" value="TreeGrafter"/>
</dbReference>
<evidence type="ECO:0000256" key="9">
    <source>
        <dbReference type="SAM" id="MobiDB-lite"/>
    </source>
</evidence>
<dbReference type="Pfam" id="PF14765">
    <property type="entry name" value="PS-DH"/>
    <property type="match status" value="1"/>
</dbReference>
<evidence type="ECO:0000256" key="7">
    <source>
        <dbReference type="ARBA" id="ARBA00023315"/>
    </source>
</evidence>
<keyword evidence="3" id="KW-0808">Transferase</keyword>
<feature type="compositionally biased region" description="Low complexity" evidence="9">
    <location>
        <begin position="2321"/>
        <end position="2333"/>
    </location>
</feature>
<feature type="active site" description="Proton donor; for dehydratase activity" evidence="8">
    <location>
        <position position="1189"/>
    </location>
</feature>
<dbReference type="EMBL" id="JXNT01000002">
    <property type="protein sequence ID" value="ODM22003.1"/>
    <property type="molecule type" value="Genomic_DNA"/>
</dbReference>
<dbReference type="InterPro" id="IPR036736">
    <property type="entry name" value="ACP-like_sf"/>
</dbReference>
<dbReference type="Proteomes" id="UP000094569">
    <property type="component" value="Unassembled WGS sequence"/>
</dbReference>
<feature type="domain" description="Carrier" evidence="10">
    <location>
        <begin position="2360"/>
        <end position="2438"/>
    </location>
</feature>
<dbReference type="CDD" id="cd05274">
    <property type="entry name" value="KR_FAS_SDR_x"/>
    <property type="match status" value="1"/>
</dbReference>
<dbReference type="Pfam" id="PF23114">
    <property type="entry name" value="NAD-bd_HRPKS_sdrA"/>
    <property type="match status" value="1"/>
</dbReference>
<feature type="region of interest" description="C-terminal hotdog fold" evidence="8">
    <location>
        <begin position="1121"/>
        <end position="1279"/>
    </location>
</feature>
<dbReference type="Gene3D" id="3.40.47.10">
    <property type="match status" value="1"/>
</dbReference>
<dbReference type="SUPFAM" id="SSF50129">
    <property type="entry name" value="GroES-like"/>
    <property type="match status" value="1"/>
</dbReference>
<dbReference type="InterPro" id="IPR013154">
    <property type="entry name" value="ADH-like_N"/>
</dbReference>
<dbReference type="PROSITE" id="PS52019">
    <property type="entry name" value="PKS_MFAS_DH"/>
    <property type="match status" value="1"/>
</dbReference>
<dbReference type="SMART" id="SM00829">
    <property type="entry name" value="PKS_ER"/>
    <property type="match status" value="1"/>
</dbReference>
<dbReference type="VEuPathDB" id="FungiDB:SI65_02847"/>
<dbReference type="Pfam" id="PF00109">
    <property type="entry name" value="ketoacyl-synt"/>
    <property type="match status" value="1"/>
</dbReference>
<dbReference type="InterPro" id="IPR049552">
    <property type="entry name" value="PKS_DH_N"/>
</dbReference>
<evidence type="ECO:0000259" key="12">
    <source>
        <dbReference type="PROSITE" id="PS52019"/>
    </source>
</evidence>
<keyword evidence="1" id="KW-0596">Phosphopantetheine</keyword>
<dbReference type="InterPro" id="IPR056501">
    <property type="entry name" value="NAD-bd_HRPKS_sdrA"/>
</dbReference>
<protein>
    <submittedName>
        <fullName evidence="13">Uncharacterized protein</fullName>
    </submittedName>
</protein>
<dbReference type="SUPFAM" id="SSF47336">
    <property type="entry name" value="ACP-like"/>
    <property type="match status" value="1"/>
</dbReference>
<dbReference type="OrthoDB" id="329835at2759"/>
<feature type="region of interest" description="N-terminal hotdog fold" evidence="8">
    <location>
        <begin position="966"/>
        <end position="1105"/>
    </location>
</feature>
<dbReference type="SMART" id="SM00827">
    <property type="entry name" value="PKS_AT"/>
    <property type="match status" value="1"/>
</dbReference>
<dbReference type="InterPro" id="IPR018201">
    <property type="entry name" value="Ketoacyl_synth_AS"/>
</dbReference>
<name>A0A1E3BM00_ASPCR</name>
<dbReference type="InterPro" id="IPR009081">
    <property type="entry name" value="PP-bd_ACP"/>
</dbReference>
<dbReference type="STRING" id="573508.A0A1E3BM00"/>
<dbReference type="InterPro" id="IPR011032">
    <property type="entry name" value="GroES-like_sf"/>
</dbReference>
<feature type="region of interest" description="Disordered" evidence="9">
    <location>
        <begin position="2317"/>
        <end position="2339"/>
    </location>
</feature>
<feature type="active site" description="Proton acceptor; for dehydratase activity" evidence="8">
    <location>
        <position position="998"/>
    </location>
</feature>
<evidence type="ECO:0000259" key="11">
    <source>
        <dbReference type="PROSITE" id="PS52004"/>
    </source>
</evidence>
<dbReference type="Pfam" id="PF02801">
    <property type="entry name" value="Ketoacyl-synt_C"/>
    <property type="match status" value="1"/>
</dbReference>
<dbReference type="PROSITE" id="PS52004">
    <property type="entry name" value="KS3_2"/>
    <property type="match status" value="1"/>
</dbReference>
<dbReference type="GO" id="GO:0004315">
    <property type="term" value="F:3-oxoacyl-[acyl-carrier-protein] synthase activity"/>
    <property type="evidence" value="ECO:0007669"/>
    <property type="project" value="InterPro"/>
</dbReference>
<dbReference type="SUPFAM" id="SSF55048">
    <property type="entry name" value="Probable ACP-binding domain of malonyl-CoA ACP transacylase"/>
    <property type="match status" value="1"/>
</dbReference>
<dbReference type="SMART" id="SM00825">
    <property type="entry name" value="PKS_KS"/>
    <property type="match status" value="1"/>
</dbReference>
<dbReference type="InterPro" id="IPR013968">
    <property type="entry name" value="PKS_KR"/>
</dbReference>
<evidence type="ECO:0000313" key="14">
    <source>
        <dbReference type="Proteomes" id="UP000094569"/>
    </source>
</evidence>
<accession>A0A1E3BM00</accession>
<dbReference type="InterPro" id="IPR050091">
    <property type="entry name" value="PKS_NRPS_Biosynth_Enz"/>
</dbReference>
<comment type="caution">
    <text evidence="13">The sequence shown here is derived from an EMBL/GenBank/DDBJ whole genome shotgun (WGS) entry which is preliminary data.</text>
</comment>
<dbReference type="PROSITE" id="PS00606">
    <property type="entry name" value="KS3_1"/>
    <property type="match status" value="1"/>
</dbReference>
<dbReference type="InterPro" id="IPR057326">
    <property type="entry name" value="KR_dom"/>
</dbReference>
<dbReference type="SUPFAM" id="SSF53901">
    <property type="entry name" value="Thiolase-like"/>
    <property type="match status" value="1"/>
</dbReference>
<keyword evidence="14" id="KW-1185">Reference proteome</keyword>
<dbReference type="InterPro" id="IPR049900">
    <property type="entry name" value="PKS_mFAS_DH"/>
</dbReference>
<dbReference type="GO" id="GO:0006633">
    <property type="term" value="P:fatty acid biosynthetic process"/>
    <property type="evidence" value="ECO:0007669"/>
    <property type="project" value="InterPro"/>
</dbReference>
<dbReference type="Pfam" id="PF08240">
    <property type="entry name" value="ADH_N"/>
    <property type="match status" value="1"/>
</dbReference>
<evidence type="ECO:0000256" key="4">
    <source>
        <dbReference type="ARBA" id="ARBA00022857"/>
    </source>
</evidence>
<dbReference type="Pfam" id="PF13602">
    <property type="entry name" value="ADH_zinc_N_2"/>
    <property type="match status" value="1"/>
</dbReference>
<keyword evidence="4" id="KW-0521">NADP</keyword>
<dbReference type="InterPro" id="IPR014043">
    <property type="entry name" value="Acyl_transferase_dom"/>
</dbReference>
<dbReference type="InterPro" id="IPR020841">
    <property type="entry name" value="PKS_Beta-ketoAc_synthase_dom"/>
</dbReference>
<dbReference type="SMART" id="SM00822">
    <property type="entry name" value="PKS_KR"/>
    <property type="match status" value="1"/>
</dbReference>
<dbReference type="Pfam" id="PF00698">
    <property type="entry name" value="Acyl_transf_1"/>
    <property type="match status" value="1"/>
</dbReference>
<dbReference type="PROSITE" id="PS50075">
    <property type="entry name" value="CARRIER"/>
    <property type="match status" value="1"/>
</dbReference>
<keyword evidence="6" id="KW-0511">Multifunctional enzyme</keyword>
<dbReference type="InterPro" id="IPR016036">
    <property type="entry name" value="Malonyl_transacylase_ACP-bd"/>
</dbReference>
<dbReference type="InterPro" id="IPR016035">
    <property type="entry name" value="Acyl_Trfase/lysoPLipase"/>
</dbReference>
<dbReference type="GO" id="GO:1901336">
    <property type="term" value="P:lactone biosynthetic process"/>
    <property type="evidence" value="ECO:0007669"/>
    <property type="project" value="UniProtKB-ARBA"/>
</dbReference>
<dbReference type="SMART" id="SM00826">
    <property type="entry name" value="PKS_DH"/>
    <property type="match status" value="1"/>
</dbReference>
<dbReference type="InterPro" id="IPR014031">
    <property type="entry name" value="Ketoacyl_synth_C"/>
</dbReference>
<organism evidence="13 14">
    <name type="scientific">Aspergillus cristatus</name>
    <name type="common">Chinese Fuzhuan brick tea-fermentation fungus</name>
    <name type="synonym">Eurotium cristatum</name>
    <dbReference type="NCBI Taxonomy" id="573508"/>
    <lineage>
        <taxon>Eukaryota</taxon>
        <taxon>Fungi</taxon>
        <taxon>Dikarya</taxon>
        <taxon>Ascomycota</taxon>
        <taxon>Pezizomycotina</taxon>
        <taxon>Eurotiomycetes</taxon>
        <taxon>Eurotiomycetidae</taxon>
        <taxon>Eurotiales</taxon>
        <taxon>Aspergillaceae</taxon>
        <taxon>Aspergillus</taxon>
        <taxon>Aspergillus subgen. Aspergillus</taxon>
    </lineage>
</organism>
<evidence type="ECO:0000256" key="1">
    <source>
        <dbReference type="ARBA" id="ARBA00022450"/>
    </source>
</evidence>
<dbReference type="PANTHER" id="PTHR43775">
    <property type="entry name" value="FATTY ACID SYNTHASE"/>
    <property type="match status" value="1"/>
</dbReference>
<dbReference type="SMR" id="A0A1E3BM00"/>
<evidence type="ECO:0000256" key="6">
    <source>
        <dbReference type="ARBA" id="ARBA00023268"/>
    </source>
</evidence>
<feature type="domain" description="PKS/mFAS DH" evidence="12">
    <location>
        <begin position="966"/>
        <end position="1279"/>
    </location>
</feature>
<dbReference type="CDD" id="cd05195">
    <property type="entry name" value="enoyl_red"/>
    <property type="match status" value="1"/>
</dbReference>
<dbReference type="InterPro" id="IPR049551">
    <property type="entry name" value="PKS_DH_C"/>
</dbReference>
<dbReference type="FunFam" id="3.40.50.720:FF:000209">
    <property type="entry name" value="Polyketide synthase Pks12"/>
    <property type="match status" value="1"/>
</dbReference>